<evidence type="ECO:0000256" key="1">
    <source>
        <dbReference type="SAM" id="Phobius"/>
    </source>
</evidence>
<keyword evidence="1" id="KW-0812">Transmembrane</keyword>
<dbReference type="RefSeq" id="WP_132830340.1">
    <property type="nucleotide sequence ID" value="NZ_SMFP01000010.1"/>
</dbReference>
<accession>A0A4R5ENN9</accession>
<dbReference type="OrthoDB" id="7875801at2"/>
<organism evidence="2 3">
    <name type="scientific">Antarcticimicrobium sediminis</name>
    <dbReference type="NCBI Taxonomy" id="2546227"/>
    <lineage>
        <taxon>Bacteria</taxon>
        <taxon>Pseudomonadati</taxon>
        <taxon>Pseudomonadota</taxon>
        <taxon>Alphaproteobacteria</taxon>
        <taxon>Rhodobacterales</taxon>
        <taxon>Paracoccaceae</taxon>
        <taxon>Antarcticimicrobium</taxon>
    </lineage>
</organism>
<feature type="transmembrane region" description="Helical" evidence="1">
    <location>
        <begin position="33"/>
        <end position="50"/>
    </location>
</feature>
<reference evidence="2 3" key="1">
    <citation type="submission" date="2019-03" db="EMBL/GenBank/DDBJ databases">
        <authorList>
            <person name="Zhang S."/>
        </authorList>
    </citation>
    <scope>NUCLEOTIDE SEQUENCE [LARGE SCALE GENOMIC DNA]</scope>
    <source>
        <strain evidence="2 3">S4J41</strain>
    </source>
</reference>
<dbReference type="Proteomes" id="UP000294662">
    <property type="component" value="Unassembled WGS sequence"/>
</dbReference>
<name>A0A4R5ENN9_9RHOB</name>
<keyword evidence="1" id="KW-1133">Transmembrane helix</keyword>
<dbReference type="EMBL" id="SMFP01000010">
    <property type="protein sequence ID" value="TDE36228.1"/>
    <property type="molecule type" value="Genomic_DNA"/>
</dbReference>
<protein>
    <submittedName>
        <fullName evidence="2">Uncharacterized protein</fullName>
    </submittedName>
</protein>
<proteinExistence type="predicted"/>
<dbReference type="AlphaFoldDB" id="A0A4R5ENN9"/>
<evidence type="ECO:0000313" key="3">
    <source>
        <dbReference type="Proteomes" id="UP000294662"/>
    </source>
</evidence>
<keyword evidence="1" id="KW-0472">Membrane</keyword>
<sequence>MDTDLVLILGLILVFFAIPAAMSAYSDNRPPLAPAATLLIAGGMIAYAYLAHPAGYTMRDVPEVFFTVVGRYLP</sequence>
<comment type="caution">
    <text evidence="2">The sequence shown here is derived from an EMBL/GenBank/DDBJ whole genome shotgun (WGS) entry which is preliminary data.</text>
</comment>
<keyword evidence="3" id="KW-1185">Reference proteome</keyword>
<evidence type="ECO:0000313" key="2">
    <source>
        <dbReference type="EMBL" id="TDE36228.1"/>
    </source>
</evidence>
<gene>
    <name evidence="2" type="ORF">E1B25_15040</name>
</gene>